<reference evidence="6 7" key="1">
    <citation type="submission" date="2017-09" db="EMBL/GenBank/DDBJ databases">
        <title>Metagenomic Analysis Reveals Denitrifying Candidatus Accumulibacter and Flanking Population as a Source of N2O.</title>
        <authorList>
            <person name="Gao H."/>
            <person name="Mao Y."/>
            <person name="Zhao X."/>
            <person name="Liu W.-T."/>
            <person name="Zhang T."/>
            <person name="Wells G."/>
        </authorList>
    </citation>
    <scope>NUCLEOTIDE SEQUENCE [LARGE SCALE GENOMIC DNA]</scope>
    <source>
        <strain evidence="6">CANDO_2_IC</strain>
    </source>
</reference>
<feature type="domain" description="ABC transporter" evidence="5">
    <location>
        <begin position="2"/>
        <end position="246"/>
    </location>
</feature>
<dbReference type="SUPFAM" id="SSF52540">
    <property type="entry name" value="P-loop containing nucleoside triphosphate hydrolases"/>
    <property type="match status" value="1"/>
</dbReference>
<dbReference type="PANTHER" id="PTHR43204:SF1">
    <property type="entry name" value="ABC TRANSPORTER I FAMILY MEMBER 6, CHLOROPLASTIC"/>
    <property type="match status" value="1"/>
</dbReference>
<dbReference type="PROSITE" id="PS50893">
    <property type="entry name" value="ABC_TRANSPORTER_2"/>
    <property type="match status" value="1"/>
</dbReference>
<dbReference type="NCBIfam" id="TIGR01978">
    <property type="entry name" value="sufC"/>
    <property type="match status" value="1"/>
</dbReference>
<sequence>MLKISNLHVTVEDKPILRGVDLAVNAGEVHAIMGPNGSGKSTLAQVLAGRDIFPVTAGEILYQGRDLLPMAPELRARDGIFLAFQYPVEIPGVSNVYLLKAALNAIRQHRGLAELDAMEFLALIKQKMTLMEMNDDLLYRAVNEGFSGGEKKRNEILQMAILEPKLAILDETDSGLDIDALQVVSKGINALRSPDRAMILVTHYQRLLDYVVPDFVHVLSQGKIVRTGGKELALELEERGYGWLEETAPPAAPAGEKS</sequence>
<evidence type="ECO:0000256" key="2">
    <source>
        <dbReference type="ARBA" id="ARBA00022475"/>
    </source>
</evidence>
<dbReference type="InterPro" id="IPR003439">
    <property type="entry name" value="ABC_transporter-like_ATP-bd"/>
</dbReference>
<dbReference type="InterPro" id="IPR027417">
    <property type="entry name" value="P-loop_NTPase"/>
</dbReference>
<keyword evidence="3" id="KW-0547">Nucleotide-binding</keyword>
<organism evidence="6 7">
    <name type="scientific">Candidatus Accumulibacter phosphatis</name>
    <dbReference type="NCBI Taxonomy" id="327160"/>
    <lineage>
        <taxon>Bacteria</taxon>
        <taxon>Pseudomonadati</taxon>
        <taxon>Pseudomonadota</taxon>
        <taxon>Betaproteobacteria</taxon>
        <taxon>Candidatus Accumulibacter</taxon>
    </lineage>
</organism>
<dbReference type="PANTHER" id="PTHR43204">
    <property type="entry name" value="ABC TRANSPORTER I FAMILY MEMBER 6, CHLOROPLASTIC"/>
    <property type="match status" value="1"/>
</dbReference>
<dbReference type="CDD" id="cd03217">
    <property type="entry name" value="ABC_FeS_Assembly"/>
    <property type="match status" value="1"/>
</dbReference>
<gene>
    <name evidence="6" type="primary">sufC</name>
    <name evidence="6" type="ORF">CRU78_11110</name>
</gene>
<dbReference type="GO" id="GO:0016887">
    <property type="term" value="F:ATP hydrolysis activity"/>
    <property type="evidence" value="ECO:0007669"/>
    <property type="project" value="InterPro"/>
</dbReference>
<dbReference type="InterPro" id="IPR017871">
    <property type="entry name" value="ABC_transporter-like_CS"/>
</dbReference>
<evidence type="ECO:0000259" key="5">
    <source>
        <dbReference type="PROSITE" id="PS50893"/>
    </source>
</evidence>
<dbReference type="InterPro" id="IPR003593">
    <property type="entry name" value="AAA+_ATPase"/>
</dbReference>
<dbReference type="Gene3D" id="3.40.50.300">
    <property type="entry name" value="P-loop containing nucleotide triphosphate hydrolases"/>
    <property type="match status" value="1"/>
</dbReference>
<dbReference type="GO" id="GO:0005524">
    <property type="term" value="F:ATP binding"/>
    <property type="evidence" value="ECO:0007669"/>
    <property type="project" value="UniProtKB-KW"/>
</dbReference>
<keyword evidence="2" id="KW-0472">Membrane</keyword>
<proteinExistence type="inferred from homology"/>
<evidence type="ECO:0000256" key="3">
    <source>
        <dbReference type="ARBA" id="ARBA00022741"/>
    </source>
</evidence>
<protein>
    <submittedName>
        <fullName evidence="6">Fe-S cluster assembly ATPase SufC</fullName>
    </submittedName>
</protein>
<dbReference type="SMART" id="SM00382">
    <property type="entry name" value="AAA"/>
    <property type="match status" value="1"/>
</dbReference>
<dbReference type="Proteomes" id="UP000342300">
    <property type="component" value="Unassembled WGS sequence"/>
</dbReference>
<dbReference type="AlphaFoldDB" id="A0A6A7RU36"/>
<evidence type="ECO:0000313" key="6">
    <source>
        <dbReference type="EMBL" id="MQM31031.1"/>
    </source>
</evidence>
<dbReference type="Pfam" id="PF00005">
    <property type="entry name" value="ABC_tran"/>
    <property type="match status" value="1"/>
</dbReference>
<keyword evidence="2" id="KW-1003">Cell membrane</keyword>
<evidence type="ECO:0000313" key="7">
    <source>
        <dbReference type="Proteomes" id="UP000342300"/>
    </source>
</evidence>
<comment type="caution">
    <text evidence="6">The sequence shown here is derived from an EMBL/GenBank/DDBJ whole genome shotgun (WGS) entry which is preliminary data.</text>
</comment>
<name>A0A6A7RU36_9PROT</name>
<dbReference type="PROSITE" id="PS00211">
    <property type="entry name" value="ABC_TRANSPORTER_1"/>
    <property type="match status" value="1"/>
</dbReference>
<evidence type="ECO:0000256" key="1">
    <source>
        <dbReference type="ARBA" id="ARBA00006216"/>
    </source>
</evidence>
<accession>A0A6A7RU36</accession>
<evidence type="ECO:0000256" key="4">
    <source>
        <dbReference type="ARBA" id="ARBA00022840"/>
    </source>
</evidence>
<keyword evidence="4" id="KW-0067">ATP-binding</keyword>
<dbReference type="EMBL" id="PDHS01000253">
    <property type="protein sequence ID" value="MQM31031.1"/>
    <property type="molecule type" value="Genomic_DNA"/>
</dbReference>
<dbReference type="InterPro" id="IPR010230">
    <property type="entry name" value="FeS-cluster_ATPase_SufC"/>
</dbReference>
<comment type="similarity">
    <text evidence="1">Belongs to the ABC transporter superfamily. Ycf16 family.</text>
</comment>